<evidence type="ECO:0000313" key="3">
    <source>
        <dbReference type="Proteomes" id="UP001596380"/>
    </source>
</evidence>
<proteinExistence type="predicted"/>
<sequence length="216" mass="22281">MHGKDVPPGPHSPSATPGDTHVAGPTPDKDLPDPAPVTAPDARPGAGPAAGPGAGPASGPVPGAVSDQGSDSAPDIGPGAGPPPAPASAPPAGSGPDLDALPERPEGPATPDETAPGSARPNAAQPARLLEDEEAERLRRRWHQVQSGFVDDPRDAVRKADELAAEAVNVLGESLTSRKRTLDDGWRDEHGERPDTERLRLALRGYREFLDRLLTI</sequence>
<evidence type="ECO:0000256" key="1">
    <source>
        <dbReference type="SAM" id="MobiDB-lite"/>
    </source>
</evidence>
<reference evidence="3" key="1">
    <citation type="journal article" date="2019" name="Int. J. Syst. Evol. Microbiol.">
        <title>The Global Catalogue of Microorganisms (GCM) 10K type strain sequencing project: providing services to taxonomists for standard genome sequencing and annotation.</title>
        <authorList>
            <consortium name="The Broad Institute Genomics Platform"/>
            <consortium name="The Broad Institute Genome Sequencing Center for Infectious Disease"/>
            <person name="Wu L."/>
            <person name="Ma J."/>
        </authorList>
    </citation>
    <scope>NUCLEOTIDE SEQUENCE [LARGE SCALE GENOMIC DNA]</scope>
    <source>
        <strain evidence="3">JCM 3369</strain>
    </source>
</reference>
<dbReference type="Proteomes" id="UP001596380">
    <property type="component" value="Unassembled WGS sequence"/>
</dbReference>
<gene>
    <name evidence="2" type="ORF">ACFQKB_40165</name>
</gene>
<feature type="region of interest" description="Disordered" evidence="1">
    <location>
        <begin position="1"/>
        <end position="133"/>
    </location>
</feature>
<feature type="compositionally biased region" description="Pro residues" evidence="1">
    <location>
        <begin position="80"/>
        <end position="89"/>
    </location>
</feature>
<dbReference type="RefSeq" id="WP_160825691.1">
    <property type="nucleotide sequence ID" value="NZ_JBHSXE010000001.1"/>
</dbReference>
<evidence type="ECO:0000313" key="2">
    <source>
        <dbReference type="EMBL" id="MFC6886031.1"/>
    </source>
</evidence>
<keyword evidence="3" id="KW-1185">Reference proteome</keyword>
<comment type="caution">
    <text evidence="2">The sequence shown here is derived from an EMBL/GenBank/DDBJ whole genome shotgun (WGS) entry which is preliminary data.</text>
</comment>
<dbReference type="EMBL" id="JBHSXS010000046">
    <property type="protein sequence ID" value="MFC6886031.1"/>
    <property type="molecule type" value="Genomic_DNA"/>
</dbReference>
<organism evidence="2 3">
    <name type="scientific">Actinomadura yumaensis</name>
    <dbReference type="NCBI Taxonomy" id="111807"/>
    <lineage>
        <taxon>Bacteria</taxon>
        <taxon>Bacillati</taxon>
        <taxon>Actinomycetota</taxon>
        <taxon>Actinomycetes</taxon>
        <taxon>Streptosporangiales</taxon>
        <taxon>Thermomonosporaceae</taxon>
        <taxon>Actinomadura</taxon>
    </lineage>
</organism>
<name>A0ABW2CYH4_9ACTN</name>
<protein>
    <submittedName>
        <fullName evidence="2">Uncharacterized protein</fullName>
    </submittedName>
</protein>
<accession>A0ABW2CYH4</accession>